<dbReference type="EMBL" id="DF238808">
    <property type="protein sequence ID" value="GAC97177.1"/>
    <property type="molecule type" value="Genomic_DNA"/>
</dbReference>
<feature type="compositionally biased region" description="Acidic residues" evidence="5">
    <location>
        <begin position="676"/>
        <end position="688"/>
    </location>
</feature>
<dbReference type="GO" id="GO:0000462">
    <property type="term" value="P:maturation of SSU-rRNA from tricistronic rRNA transcript (SSU-rRNA, 5.8S rRNA, LSU-rRNA)"/>
    <property type="evidence" value="ECO:0007669"/>
    <property type="project" value="TreeGrafter"/>
</dbReference>
<evidence type="ECO:0000313" key="7">
    <source>
        <dbReference type="EMBL" id="GAC97177.1"/>
    </source>
</evidence>
<evidence type="ECO:0000256" key="1">
    <source>
        <dbReference type="ARBA" id="ARBA00004123"/>
    </source>
</evidence>
<feature type="compositionally biased region" description="Basic and acidic residues" evidence="5">
    <location>
        <begin position="239"/>
        <end position="258"/>
    </location>
</feature>
<feature type="compositionally biased region" description="Acidic residues" evidence="5">
    <location>
        <begin position="188"/>
        <end position="198"/>
    </location>
</feature>
<dbReference type="AlphaFoldDB" id="R9P7E5"/>
<feature type="compositionally biased region" description="Acidic residues" evidence="5">
    <location>
        <begin position="425"/>
        <end position="439"/>
    </location>
</feature>
<feature type="region of interest" description="Disordered" evidence="5">
    <location>
        <begin position="588"/>
        <end position="691"/>
    </location>
</feature>
<proteinExistence type="inferred from homology"/>
<dbReference type="GeneID" id="24110043"/>
<name>R9P7E5_PSEHS</name>
<feature type="compositionally biased region" description="Acidic residues" evidence="5">
    <location>
        <begin position="471"/>
        <end position="481"/>
    </location>
</feature>
<feature type="compositionally biased region" description="Basic residues" evidence="5">
    <location>
        <begin position="486"/>
        <end position="502"/>
    </location>
</feature>
<dbReference type="InterPro" id="IPR007146">
    <property type="entry name" value="Sas10/Utp3/C1D"/>
</dbReference>
<feature type="region of interest" description="Disordered" evidence="5">
    <location>
        <begin position="97"/>
        <end position="199"/>
    </location>
</feature>
<dbReference type="InterPro" id="IPR018972">
    <property type="entry name" value="Sas10_C_dom"/>
</dbReference>
<feature type="compositionally biased region" description="Basic residues" evidence="5">
    <location>
        <begin position="458"/>
        <end position="467"/>
    </location>
</feature>
<keyword evidence="4" id="KW-0539">Nucleus</keyword>
<sequence length="805" mass="88417">MLSRGTVHLVAPAIINLQPSLTNDSMVARRSPKGRRNGGGADASGSLSRSAGFDDIPKDDEDLFEASRDQILLDGYERAAIDSEDDMDVGLNNREVLGIDDAHSDEEADSDLDDEQDEEAYDDDQGYSARQARKAKKPDIVVSSDDDDDLDDEEDDEEEDGEEGRELHENDRGWGTNKRAYYNTNDLDAMDSDSEIDEDQARELELKEVKRLQKKSRSVMDDADFGLGGDDGDSQLARSAKDASREQRRRDLDGDDHGALAPQITSNGVASTNGVAAGPADESSRRALLAKLQQTSPEAVALAGEYADMLEEFGRVDQLLNKMMAEQPNHASLEVMHVHYQTLATYITTMTFYFHLRASPEFAAEPTKLRTHPVMQRMMRLKQGLSVMEDLGLTFEPNRMPSTNGELSPDDIDEMQMLSQGSGGSEDDDLGDLDDDELADLMADADGSSGKENAAPVKAKRSAKQKRRSDDEDVENEDYTEDAQPKQRKKATKKEAGKKKVKKPEPVAPLAAGLADLDDEPALQVKLKKKGSAGGSAAKNPFAVSADATNFDDATFGELSELSSIESAERAARKRSLQFHASAIESKALQRAKAAKERQSGDADIPYRDRERSRAGVEATKAAREAKLQQQLNGGMGKDIALDGQDGWGDADEKDWRDVMGQPMESSSRSHRSGGDDDDNDDDDDAADYYDLVASSRKRARAEAKAEYDEARNAERFALMEDQELEDGEHRGITRQIEKNKGLTPHRPKTSRNPRVKKRLKYEKAKKKLGSRQAVYKGGQSNLQGGYGGEASGISTHLVKSRKLG</sequence>
<feature type="compositionally biased region" description="Basic and acidic residues" evidence="5">
    <location>
        <begin position="728"/>
        <end position="741"/>
    </location>
</feature>
<feature type="region of interest" description="Disordered" evidence="5">
    <location>
        <begin position="221"/>
        <end position="281"/>
    </location>
</feature>
<organism evidence="7 8">
    <name type="scientific">Pseudozyma hubeiensis (strain SY62)</name>
    <name type="common">Yeast</name>
    <dbReference type="NCBI Taxonomy" id="1305764"/>
    <lineage>
        <taxon>Eukaryota</taxon>
        <taxon>Fungi</taxon>
        <taxon>Dikarya</taxon>
        <taxon>Basidiomycota</taxon>
        <taxon>Ustilaginomycotina</taxon>
        <taxon>Ustilaginomycetes</taxon>
        <taxon>Ustilaginales</taxon>
        <taxon>Ustilaginaceae</taxon>
        <taxon>Pseudozyma</taxon>
    </lineage>
</organism>
<dbReference type="PANTHER" id="PTHR13237">
    <property type="entry name" value="SOMETHING ABOUT SILENCING PROTEIN 10-RELATED"/>
    <property type="match status" value="1"/>
</dbReference>
<evidence type="ECO:0000256" key="4">
    <source>
        <dbReference type="ARBA" id="ARBA00023242"/>
    </source>
</evidence>
<dbReference type="Pfam" id="PF09368">
    <property type="entry name" value="Sas10"/>
    <property type="match status" value="1"/>
</dbReference>
<evidence type="ECO:0000256" key="5">
    <source>
        <dbReference type="SAM" id="MobiDB-lite"/>
    </source>
</evidence>
<feature type="compositionally biased region" description="Acidic residues" evidence="5">
    <location>
        <begin position="144"/>
        <end position="163"/>
    </location>
</feature>
<evidence type="ECO:0000313" key="8">
    <source>
        <dbReference type="Proteomes" id="UP000014071"/>
    </source>
</evidence>
<feature type="compositionally biased region" description="Polar residues" evidence="5">
    <location>
        <begin position="263"/>
        <end position="274"/>
    </location>
</feature>
<comment type="similarity">
    <text evidence="2">Belongs to the SAS10 family.</text>
</comment>
<comment type="subcellular location">
    <subcellularLocation>
        <location evidence="1">Nucleus</location>
    </subcellularLocation>
</comment>
<dbReference type="OrthoDB" id="1924577at2759"/>
<keyword evidence="8" id="KW-1185">Reference proteome</keyword>
<protein>
    <submittedName>
        <fullName evidence="7">Predicted midasin</fullName>
    </submittedName>
</protein>
<feature type="region of interest" description="Disordered" evidence="5">
    <location>
        <begin position="720"/>
        <end position="805"/>
    </location>
</feature>
<dbReference type="eggNOG" id="KOG3118">
    <property type="taxonomic scope" value="Eukaryota"/>
</dbReference>
<feature type="compositionally biased region" description="Basic and acidic residues" evidence="5">
    <location>
        <begin position="594"/>
        <end position="627"/>
    </location>
</feature>
<keyword evidence="3" id="KW-0597">Phosphoprotein</keyword>
<evidence type="ECO:0000256" key="2">
    <source>
        <dbReference type="ARBA" id="ARBA00010979"/>
    </source>
</evidence>
<feature type="compositionally biased region" description="Acidic residues" evidence="5">
    <location>
        <begin position="103"/>
        <end position="125"/>
    </location>
</feature>
<feature type="region of interest" description="Disordered" evidence="5">
    <location>
        <begin position="25"/>
        <end position="62"/>
    </location>
</feature>
<feature type="compositionally biased region" description="Basic residues" evidence="5">
    <location>
        <begin position="744"/>
        <end position="770"/>
    </location>
</feature>
<reference evidence="8" key="1">
    <citation type="journal article" date="2013" name="Genome Announc.">
        <title>Draft genome sequence of the basidiomycetous yeast-like fungus Pseudozyma hubeiensis SY62, which produces an abundant amount of the biosurfactant mannosylerythritol lipids.</title>
        <authorList>
            <person name="Konishi M."/>
            <person name="Hatada Y."/>
            <person name="Horiuchi J."/>
        </authorList>
    </citation>
    <scope>NUCLEOTIDE SEQUENCE [LARGE SCALE GENOMIC DNA]</scope>
    <source>
        <strain evidence="8">SY62</strain>
    </source>
</reference>
<evidence type="ECO:0000259" key="6">
    <source>
        <dbReference type="Pfam" id="PF09368"/>
    </source>
</evidence>
<gene>
    <name evidence="7" type="ORF">PHSY_004762</name>
</gene>
<dbReference type="HOGENOM" id="CLU_019106_0_0_1"/>
<dbReference type="STRING" id="1305764.R9P7E5"/>
<accession>R9P7E5</accession>
<dbReference type="Pfam" id="PF04000">
    <property type="entry name" value="Sas10_Utp3"/>
    <property type="match status" value="1"/>
</dbReference>
<evidence type="ECO:0000256" key="3">
    <source>
        <dbReference type="ARBA" id="ARBA00022553"/>
    </source>
</evidence>
<feature type="domain" description="Sas10 C-terminal" evidence="6">
    <location>
        <begin position="728"/>
        <end position="804"/>
    </location>
</feature>
<dbReference type="Proteomes" id="UP000014071">
    <property type="component" value="Unassembled WGS sequence"/>
</dbReference>
<dbReference type="GO" id="GO:0032040">
    <property type="term" value="C:small-subunit processome"/>
    <property type="evidence" value="ECO:0007669"/>
    <property type="project" value="TreeGrafter"/>
</dbReference>
<feature type="region of interest" description="Disordered" evidence="5">
    <location>
        <begin position="395"/>
        <end position="549"/>
    </location>
</feature>
<dbReference type="PANTHER" id="PTHR13237:SF8">
    <property type="entry name" value="SOMETHING ABOUT SILENCING PROTEIN 10"/>
    <property type="match status" value="1"/>
</dbReference>
<dbReference type="RefSeq" id="XP_012190764.1">
    <property type="nucleotide sequence ID" value="XM_012335374.1"/>
</dbReference>